<protein>
    <submittedName>
        <fullName evidence="2">Uncharacterized protein</fullName>
    </submittedName>
</protein>
<reference evidence="2" key="3">
    <citation type="journal article" date="2017" name="Nature">
        <title>Genome sequence of the progenitor of the wheat D genome Aegilops tauschii.</title>
        <authorList>
            <person name="Luo M.C."/>
            <person name="Gu Y.Q."/>
            <person name="Puiu D."/>
            <person name="Wang H."/>
            <person name="Twardziok S.O."/>
            <person name="Deal K.R."/>
            <person name="Huo N."/>
            <person name="Zhu T."/>
            <person name="Wang L."/>
            <person name="Wang Y."/>
            <person name="McGuire P.E."/>
            <person name="Liu S."/>
            <person name="Long H."/>
            <person name="Ramasamy R.K."/>
            <person name="Rodriguez J.C."/>
            <person name="Van S.L."/>
            <person name="Yuan L."/>
            <person name="Wang Z."/>
            <person name="Xia Z."/>
            <person name="Xiao L."/>
            <person name="Anderson O.D."/>
            <person name="Ouyang S."/>
            <person name="Liang Y."/>
            <person name="Zimin A.V."/>
            <person name="Pertea G."/>
            <person name="Qi P."/>
            <person name="Bennetzen J.L."/>
            <person name="Dai X."/>
            <person name="Dawson M.W."/>
            <person name="Muller H.G."/>
            <person name="Kugler K."/>
            <person name="Rivarola-Duarte L."/>
            <person name="Spannagl M."/>
            <person name="Mayer K.F.X."/>
            <person name="Lu F.H."/>
            <person name="Bevan M.W."/>
            <person name="Leroy P."/>
            <person name="Li P."/>
            <person name="You F.M."/>
            <person name="Sun Q."/>
            <person name="Liu Z."/>
            <person name="Lyons E."/>
            <person name="Wicker T."/>
            <person name="Salzberg S.L."/>
            <person name="Devos K.M."/>
            <person name="Dvorak J."/>
        </authorList>
    </citation>
    <scope>NUCLEOTIDE SEQUENCE [LARGE SCALE GENOMIC DNA]</scope>
    <source>
        <strain evidence="2">cv. AL8/78</strain>
    </source>
</reference>
<evidence type="ECO:0000313" key="3">
    <source>
        <dbReference type="Proteomes" id="UP000015105"/>
    </source>
</evidence>
<name>A0A453BLB3_AEGTS</name>
<keyword evidence="1" id="KW-0812">Transmembrane</keyword>
<feature type="transmembrane region" description="Helical" evidence="1">
    <location>
        <begin position="44"/>
        <end position="65"/>
    </location>
</feature>
<proteinExistence type="predicted"/>
<dbReference type="Proteomes" id="UP000015105">
    <property type="component" value="Chromosome 2D"/>
</dbReference>
<keyword evidence="1" id="KW-1133">Transmembrane helix</keyword>
<sequence length="86" mass="10183">RLTKMHCQASSWIHGSRQGYKCTAAQAGPRDAYRVFAKTPLDMMSFQLLKLSRTDFFFFFFFFFFREISNRTTSNHNLVMDWNALP</sequence>
<keyword evidence="3" id="KW-1185">Reference proteome</keyword>
<evidence type="ECO:0000313" key="2">
    <source>
        <dbReference type="EnsemblPlants" id="AET2Gv20552500.3"/>
    </source>
</evidence>
<dbReference type="EnsemblPlants" id="AET2Gv20552500.3">
    <property type="protein sequence ID" value="AET2Gv20552500.3"/>
    <property type="gene ID" value="AET2Gv20552500"/>
</dbReference>
<reference evidence="2" key="4">
    <citation type="submission" date="2019-03" db="UniProtKB">
        <authorList>
            <consortium name="EnsemblPlants"/>
        </authorList>
    </citation>
    <scope>IDENTIFICATION</scope>
</reference>
<accession>A0A453BLB3</accession>
<dbReference type="Gramene" id="AET2Gv20552500.3">
    <property type="protein sequence ID" value="AET2Gv20552500.3"/>
    <property type="gene ID" value="AET2Gv20552500"/>
</dbReference>
<reference evidence="2" key="5">
    <citation type="journal article" date="2021" name="G3 (Bethesda)">
        <title>Aegilops tauschii genome assembly Aet v5.0 features greater sequence contiguity and improved annotation.</title>
        <authorList>
            <person name="Wang L."/>
            <person name="Zhu T."/>
            <person name="Rodriguez J.C."/>
            <person name="Deal K.R."/>
            <person name="Dubcovsky J."/>
            <person name="McGuire P.E."/>
            <person name="Lux T."/>
            <person name="Spannagl M."/>
            <person name="Mayer K.F.X."/>
            <person name="Baldrich P."/>
            <person name="Meyers B.C."/>
            <person name="Huo N."/>
            <person name="Gu Y.Q."/>
            <person name="Zhou H."/>
            <person name="Devos K.M."/>
            <person name="Bennetzen J.L."/>
            <person name="Unver T."/>
            <person name="Budak H."/>
            <person name="Gulick P.J."/>
            <person name="Galiba G."/>
            <person name="Kalapos B."/>
            <person name="Nelson D.R."/>
            <person name="Li P."/>
            <person name="You F.M."/>
            <person name="Luo M.C."/>
            <person name="Dvorak J."/>
        </authorList>
    </citation>
    <scope>NUCLEOTIDE SEQUENCE [LARGE SCALE GENOMIC DNA]</scope>
    <source>
        <strain evidence="2">cv. AL8/78</strain>
    </source>
</reference>
<dbReference type="AlphaFoldDB" id="A0A453BLB3"/>
<evidence type="ECO:0000256" key="1">
    <source>
        <dbReference type="SAM" id="Phobius"/>
    </source>
</evidence>
<reference evidence="3" key="1">
    <citation type="journal article" date="2014" name="Science">
        <title>Ancient hybridizations among the ancestral genomes of bread wheat.</title>
        <authorList>
            <consortium name="International Wheat Genome Sequencing Consortium,"/>
            <person name="Marcussen T."/>
            <person name="Sandve S.R."/>
            <person name="Heier L."/>
            <person name="Spannagl M."/>
            <person name="Pfeifer M."/>
            <person name="Jakobsen K.S."/>
            <person name="Wulff B.B."/>
            <person name="Steuernagel B."/>
            <person name="Mayer K.F."/>
            <person name="Olsen O.A."/>
        </authorList>
    </citation>
    <scope>NUCLEOTIDE SEQUENCE [LARGE SCALE GENOMIC DNA]</scope>
    <source>
        <strain evidence="3">cv. AL8/78</strain>
    </source>
</reference>
<keyword evidence="1" id="KW-0472">Membrane</keyword>
<reference evidence="3" key="2">
    <citation type="journal article" date="2017" name="Nat. Plants">
        <title>The Aegilops tauschii genome reveals multiple impacts of transposons.</title>
        <authorList>
            <person name="Zhao G."/>
            <person name="Zou C."/>
            <person name="Li K."/>
            <person name="Wang K."/>
            <person name="Li T."/>
            <person name="Gao L."/>
            <person name="Zhang X."/>
            <person name="Wang H."/>
            <person name="Yang Z."/>
            <person name="Liu X."/>
            <person name="Jiang W."/>
            <person name="Mao L."/>
            <person name="Kong X."/>
            <person name="Jiao Y."/>
            <person name="Jia J."/>
        </authorList>
    </citation>
    <scope>NUCLEOTIDE SEQUENCE [LARGE SCALE GENOMIC DNA]</scope>
    <source>
        <strain evidence="3">cv. AL8/78</strain>
    </source>
</reference>
<organism evidence="2 3">
    <name type="scientific">Aegilops tauschii subsp. strangulata</name>
    <name type="common">Goatgrass</name>
    <dbReference type="NCBI Taxonomy" id="200361"/>
    <lineage>
        <taxon>Eukaryota</taxon>
        <taxon>Viridiplantae</taxon>
        <taxon>Streptophyta</taxon>
        <taxon>Embryophyta</taxon>
        <taxon>Tracheophyta</taxon>
        <taxon>Spermatophyta</taxon>
        <taxon>Magnoliopsida</taxon>
        <taxon>Liliopsida</taxon>
        <taxon>Poales</taxon>
        <taxon>Poaceae</taxon>
        <taxon>BOP clade</taxon>
        <taxon>Pooideae</taxon>
        <taxon>Triticodae</taxon>
        <taxon>Triticeae</taxon>
        <taxon>Triticinae</taxon>
        <taxon>Aegilops</taxon>
    </lineage>
</organism>